<dbReference type="STRING" id="747725.A0A162RID1"/>
<dbReference type="AlphaFoldDB" id="A0A162RID1"/>
<reference evidence="3 4" key="1">
    <citation type="submission" date="2015-06" db="EMBL/GenBank/DDBJ databases">
        <title>Expansion of signal transduction pathways in fungi by whole-genome duplication.</title>
        <authorList>
            <consortium name="DOE Joint Genome Institute"/>
            <person name="Corrochano L.M."/>
            <person name="Kuo A."/>
            <person name="Marcet-Houben M."/>
            <person name="Polaino S."/>
            <person name="Salamov A."/>
            <person name="Villalobos J.M."/>
            <person name="Alvarez M.I."/>
            <person name="Avalos J."/>
            <person name="Benito E.P."/>
            <person name="Benoit I."/>
            <person name="Burger G."/>
            <person name="Camino L.P."/>
            <person name="Canovas D."/>
            <person name="Cerda-Olmedo E."/>
            <person name="Cheng J.-F."/>
            <person name="Dominguez A."/>
            <person name="Elias M."/>
            <person name="Eslava A.P."/>
            <person name="Glaser F."/>
            <person name="Grimwood J."/>
            <person name="Gutierrez G."/>
            <person name="Heitman J."/>
            <person name="Henrissat B."/>
            <person name="Iturriaga E.A."/>
            <person name="Lang B.F."/>
            <person name="Lavin J.L."/>
            <person name="Lee S."/>
            <person name="Li W."/>
            <person name="Lindquist E."/>
            <person name="Lopez-Garcia S."/>
            <person name="Luque E.M."/>
            <person name="Marcos A.T."/>
            <person name="Martin J."/>
            <person name="Mccluskey K."/>
            <person name="Medina H.R."/>
            <person name="Miralles-Duran A."/>
            <person name="Miyazaki A."/>
            <person name="Munoz-Torres E."/>
            <person name="Oguiza J.A."/>
            <person name="Ohm R."/>
            <person name="Olmedo M."/>
            <person name="Orejas M."/>
            <person name="Ortiz-Castellanos L."/>
            <person name="Pisabarro A.G."/>
            <person name="Rodriguez-Romero J."/>
            <person name="Ruiz-Herrera J."/>
            <person name="Ruiz-Vazquez R."/>
            <person name="Sanz C."/>
            <person name="Schackwitz W."/>
            <person name="Schmutz J."/>
            <person name="Shahriari M."/>
            <person name="Shelest E."/>
            <person name="Silva-Franco F."/>
            <person name="Soanes D."/>
            <person name="Syed K."/>
            <person name="Tagua V.G."/>
            <person name="Talbot N.J."/>
            <person name="Thon M."/>
            <person name="De Vries R.P."/>
            <person name="Wiebenga A."/>
            <person name="Yadav J.S."/>
            <person name="Braun E.L."/>
            <person name="Baker S."/>
            <person name="Garre V."/>
            <person name="Horwitz B."/>
            <person name="Torres-Martinez S."/>
            <person name="Idnurm A."/>
            <person name="Herrera-Estrella A."/>
            <person name="Gabaldon T."/>
            <person name="Grigoriev I.V."/>
        </authorList>
    </citation>
    <scope>NUCLEOTIDE SEQUENCE [LARGE SCALE GENOMIC DNA]</scope>
    <source>
        <strain evidence="3 4">CBS 277.49</strain>
    </source>
</reference>
<evidence type="ECO:0000313" key="3">
    <source>
        <dbReference type="EMBL" id="OAD06239.1"/>
    </source>
</evidence>
<accession>A0A162RID1</accession>
<comment type="subcellular location">
    <subcellularLocation>
        <location evidence="1">Nucleus</location>
    </subcellularLocation>
</comment>
<evidence type="ECO:0000256" key="2">
    <source>
        <dbReference type="SAM" id="MobiDB-lite"/>
    </source>
</evidence>
<name>A0A162RID1_MUCCL</name>
<protein>
    <recommendedName>
        <fullName evidence="1">Pre-mRNA-processing protein 45</fullName>
    </recommendedName>
</protein>
<dbReference type="OrthoDB" id="666364at2759"/>
<feature type="region of interest" description="Disordered" evidence="2">
    <location>
        <begin position="150"/>
        <end position="169"/>
    </location>
</feature>
<dbReference type="VEuPathDB" id="FungiDB:MUCCIDRAFT_155274"/>
<dbReference type="InterPro" id="IPR017862">
    <property type="entry name" value="SKI-int_prot_SKIP"/>
</dbReference>
<dbReference type="GO" id="GO:0000398">
    <property type="term" value="P:mRNA splicing, via spliceosome"/>
    <property type="evidence" value="ECO:0007669"/>
    <property type="project" value="InterPro"/>
</dbReference>
<comment type="caution">
    <text evidence="3">The sequence shown here is derived from an EMBL/GenBank/DDBJ whole genome shotgun (WGS) entry which is preliminary data.</text>
</comment>
<dbReference type="PANTHER" id="PTHR12096">
    <property type="entry name" value="NUCLEAR PROTEIN SKIP-RELATED"/>
    <property type="match status" value="1"/>
</dbReference>
<comment type="subunit">
    <text evidence="1">Associated with the spliceosome.</text>
</comment>
<gene>
    <name evidence="3" type="ORF">MUCCIDRAFT_155274</name>
</gene>
<keyword evidence="1" id="KW-0508">mRNA splicing</keyword>
<dbReference type="EMBL" id="AMYB01000002">
    <property type="protein sequence ID" value="OAD06239.1"/>
    <property type="molecule type" value="Genomic_DNA"/>
</dbReference>
<evidence type="ECO:0000313" key="4">
    <source>
        <dbReference type="Proteomes" id="UP000077051"/>
    </source>
</evidence>
<proteinExistence type="inferred from homology"/>
<comment type="similarity">
    <text evidence="1">Belongs to the SNW family.</text>
</comment>
<keyword evidence="1" id="KW-0747">Spliceosome</keyword>
<comment type="function">
    <text evidence="1">Involved in pre-mRNA splicing.</text>
</comment>
<dbReference type="GO" id="GO:0005681">
    <property type="term" value="C:spliceosomal complex"/>
    <property type="evidence" value="ECO:0007669"/>
    <property type="project" value="UniProtKB-UniRule"/>
</dbReference>
<keyword evidence="1" id="KW-0539">Nucleus</keyword>
<feature type="region of interest" description="Disordered" evidence="2">
    <location>
        <begin position="105"/>
        <end position="130"/>
    </location>
</feature>
<evidence type="ECO:0000256" key="1">
    <source>
        <dbReference type="RuleBase" id="RU367140"/>
    </source>
</evidence>
<keyword evidence="4" id="KW-1185">Reference proteome</keyword>
<sequence>MGTEAKAKHLARESGRDISEKIALGLAKPSLSKESMYDARLFNQSEGIGSGFKDDDAYNTYDKPLFNQSGSSIYRFRGDNNESEVLGSTNAEDLERSIRQDKFGVRKGFQGTEGGESSSGPVEFEKETLAQPKKVDKDVFGLDTFLNKAKKGKRTREDDDDSDDDRRKR</sequence>
<keyword evidence="1" id="KW-0507">mRNA processing</keyword>
<organism evidence="3 4">
    <name type="scientific">Mucor lusitanicus CBS 277.49</name>
    <dbReference type="NCBI Taxonomy" id="747725"/>
    <lineage>
        <taxon>Eukaryota</taxon>
        <taxon>Fungi</taxon>
        <taxon>Fungi incertae sedis</taxon>
        <taxon>Mucoromycota</taxon>
        <taxon>Mucoromycotina</taxon>
        <taxon>Mucoromycetes</taxon>
        <taxon>Mucorales</taxon>
        <taxon>Mucorineae</taxon>
        <taxon>Mucoraceae</taxon>
        <taxon>Mucor</taxon>
    </lineage>
</organism>
<dbReference type="Proteomes" id="UP000077051">
    <property type="component" value="Unassembled WGS sequence"/>
</dbReference>